<evidence type="ECO:0000313" key="1">
    <source>
        <dbReference type="EMBL" id="CAG6682684.1"/>
    </source>
</evidence>
<accession>A0A8D8X5K7</accession>
<dbReference type="AlphaFoldDB" id="A0A8D8X5K7"/>
<reference evidence="1" key="1">
    <citation type="submission" date="2021-05" db="EMBL/GenBank/DDBJ databases">
        <authorList>
            <person name="Alioto T."/>
            <person name="Alioto T."/>
            <person name="Gomez Garrido J."/>
        </authorList>
    </citation>
    <scope>NUCLEOTIDE SEQUENCE</scope>
</reference>
<name>A0A8D8X5K7_9HEMI</name>
<dbReference type="EMBL" id="HBUF01260299">
    <property type="protein sequence ID" value="CAG6682686.1"/>
    <property type="molecule type" value="Transcribed_RNA"/>
</dbReference>
<protein>
    <submittedName>
        <fullName evidence="1">Uncharacterized protein</fullName>
    </submittedName>
</protein>
<organism evidence="1">
    <name type="scientific">Cacopsylla melanoneura</name>
    <dbReference type="NCBI Taxonomy" id="428564"/>
    <lineage>
        <taxon>Eukaryota</taxon>
        <taxon>Metazoa</taxon>
        <taxon>Ecdysozoa</taxon>
        <taxon>Arthropoda</taxon>
        <taxon>Hexapoda</taxon>
        <taxon>Insecta</taxon>
        <taxon>Pterygota</taxon>
        <taxon>Neoptera</taxon>
        <taxon>Paraneoptera</taxon>
        <taxon>Hemiptera</taxon>
        <taxon>Sternorrhyncha</taxon>
        <taxon>Psylloidea</taxon>
        <taxon>Psyllidae</taxon>
        <taxon>Psyllinae</taxon>
        <taxon>Cacopsylla</taxon>
    </lineage>
</organism>
<sequence>MNDSYPTLANITHGRILFCKMLNVLLKLSNLVKVENMKILPKAELVRVMMPKLEISDLGSVGNWTLPDPLNPTYFTFNFLKKIRTKKKMIGGIPKSTNSTHLQGCEFLYFCYC</sequence>
<proteinExistence type="predicted"/>
<dbReference type="EMBL" id="HBUF01260298">
    <property type="protein sequence ID" value="CAG6682684.1"/>
    <property type="molecule type" value="Transcribed_RNA"/>
</dbReference>